<sequence length="378" mass="40078">MPAALWLIAAACAAPAAAQSASPAEAAPSEISAAAARDGTPARETELQNNRSDAASARPPVKADDPNAAVAPALADAPAALDTLAVPAPGEPAAAATAGASLEAEVPVAGPPTEDTRTQAELDFDALYGPYDPVADPTLPPAARVRGAYDPWEPLNRRVHRLNNTVDRVIARPLAQAYVAVVPRPVRLGASNFFNNLGQPVSALNALLQGKPQQAAQSLGRFALNTTLGIGGIFDPASNAKLPLRSEDFGQTLGVWGWKRSRYVELPLFGPRTLRDVFGLVGDAPLSPLRQVEADALRVPLQGLQLVDVRSQLLSTDSLREGAQDDYALVRDAWMQRRDYQIFGDRTLENDDSLPDYLREEFNPTVPVDALPLMPDGG</sequence>
<dbReference type="EMBL" id="BMYD01000005">
    <property type="protein sequence ID" value="GHA87273.1"/>
    <property type="molecule type" value="Genomic_DNA"/>
</dbReference>
<evidence type="ECO:0000256" key="2">
    <source>
        <dbReference type="ARBA" id="ARBA00022729"/>
    </source>
</evidence>
<evidence type="ECO:0000256" key="3">
    <source>
        <dbReference type="SAM" id="MobiDB-lite"/>
    </source>
</evidence>
<evidence type="ECO:0000313" key="5">
    <source>
        <dbReference type="EMBL" id="GHA87273.1"/>
    </source>
</evidence>
<feature type="region of interest" description="Disordered" evidence="3">
    <location>
        <begin position="19"/>
        <end position="66"/>
    </location>
</feature>
<name>A0A918T2B6_9GAMM</name>
<comment type="similarity">
    <text evidence="1">Belongs to the MlaA family.</text>
</comment>
<dbReference type="Pfam" id="PF04333">
    <property type="entry name" value="MlaA"/>
    <property type="match status" value="1"/>
</dbReference>
<protein>
    <recommendedName>
        <fullName evidence="7">VacJ family lipoprotein</fullName>
    </recommendedName>
</protein>
<reference evidence="5" key="2">
    <citation type="submission" date="2020-09" db="EMBL/GenBank/DDBJ databases">
        <authorList>
            <person name="Sun Q."/>
            <person name="Kim S."/>
        </authorList>
    </citation>
    <scope>NUCLEOTIDE SEQUENCE</scope>
    <source>
        <strain evidence="5">KCTC 23077</strain>
    </source>
</reference>
<accession>A0A918T2B6</accession>
<comment type="caution">
    <text evidence="5">The sequence shown here is derived from an EMBL/GenBank/DDBJ whole genome shotgun (WGS) entry which is preliminary data.</text>
</comment>
<feature type="compositionally biased region" description="Low complexity" evidence="3">
    <location>
        <begin position="19"/>
        <end position="36"/>
    </location>
</feature>
<feature type="chain" id="PRO_5037987505" description="VacJ family lipoprotein" evidence="4">
    <location>
        <begin position="27"/>
        <end position="378"/>
    </location>
</feature>
<dbReference type="GO" id="GO:0120010">
    <property type="term" value="P:intermembrane phospholipid transfer"/>
    <property type="evidence" value="ECO:0007669"/>
    <property type="project" value="TreeGrafter"/>
</dbReference>
<reference evidence="5" key="1">
    <citation type="journal article" date="2014" name="Int. J. Syst. Evol. Microbiol.">
        <title>Complete genome sequence of Corynebacterium casei LMG S-19264T (=DSM 44701T), isolated from a smear-ripened cheese.</title>
        <authorList>
            <consortium name="US DOE Joint Genome Institute (JGI-PGF)"/>
            <person name="Walter F."/>
            <person name="Albersmeier A."/>
            <person name="Kalinowski J."/>
            <person name="Ruckert C."/>
        </authorList>
    </citation>
    <scope>NUCLEOTIDE SEQUENCE</scope>
    <source>
        <strain evidence="5">KCTC 23077</strain>
    </source>
</reference>
<keyword evidence="2 4" id="KW-0732">Signal</keyword>
<evidence type="ECO:0000256" key="1">
    <source>
        <dbReference type="ARBA" id="ARBA00010634"/>
    </source>
</evidence>
<dbReference type="Proteomes" id="UP000646426">
    <property type="component" value="Unassembled WGS sequence"/>
</dbReference>
<feature type="signal peptide" evidence="4">
    <location>
        <begin position="1"/>
        <end position="26"/>
    </location>
</feature>
<keyword evidence="6" id="KW-1185">Reference proteome</keyword>
<evidence type="ECO:0008006" key="7">
    <source>
        <dbReference type="Google" id="ProtNLM"/>
    </source>
</evidence>
<dbReference type="PRINTS" id="PR01805">
    <property type="entry name" value="VACJLIPOPROT"/>
</dbReference>
<dbReference type="PANTHER" id="PTHR30035:SF3">
    <property type="entry name" value="INTERMEMBRANE PHOSPHOLIPID TRANSPORT SYSTEM LIPOPROTEIN MLAA"/>
    <property type="match status" value="1"/>
</dbReference>
<dbReference type="GO" id="GO:0016020">
    <property type="term" value="C:membrane"/>
    <property type="evidence" value="ECO:0007669"/>
    <property type="project" value="InterPro"/>
</dbReference>
<proteinExistence type="inferred from homology"/>
<organism evidence="5 6">
    <name type="scientific">Cognatilysobacter bugurensis</name>
    <dbReference type="NCBI Taxonomy" id="543356"/>
    <lineage>
        <taxon>Bacteria</taxon>
        <taxon>Pseudomonadati</taxon>
        <taxon>Pseudomonadota</taxon>
        <taxon>Gammaproteobacteria</taxon>
        <taxon>Lysobacterales</taxon>
        <taxon>Lysobacteraceae</taxon>
        <taxon>Cognatilysobacter</taxon>
    </lineage>
</organism>
<dbReference type="AlphaFoldDB" id="A0A918T2B6"/>
<evidence type="ECO:0000256" key="4">
    <source>
        <dbReference type="SAM" id="SignalP"/>
    </source>
</evidence>
<dbReference type="InterPro" id="IPR007428">
    <property type="entry name" value="MlaA"/>
</dbReference>
<gene>
    <name evidence="5" type="ORF">GCM10007067_26460</name>
</gene>
<dbReference type="PANTHER" id="PTHR30035">
    <property type="entry name" value="LIPOPROTEIN VACJ-RELATED"/>
    <property type="match status" value="1"/>
</dbReference>
<evidence type="ECO:0000313" key="6">
    <source>
        <dbReference type="Proteomes" id="UP000646426"/>
    </source>
</evidence>